<proteinExistence type="predicted"/>
<dbReference type="Proteomes" id="UP000000437">
    <property type="component" value="Chromosome 20"/>
</dbReference>
<accession>A0AC58I4R6</accession>
<reference evidence="2" key="1">
    <citation type="submission" date="2025-08" db="UniProtKB">
        <authorList>
            <consortium name="RefSeq"/>
        </authorList>
    </citation>
    <scope>IDENTIFICATION</scope>
    <source>
        <strain evidence="2">Tuebingen</strain>
        <tissue evidence="2">Fibroblasts and whole tissue</tissue>
    </source>
</reference>
<evidence type="ECO:0000313" key="2">
    <source>
        <dbReference type="RefSeq" id="XP_073789239.1"/>
    </source>
</evidence>
<organism evidence="1 2">
    <name type="scientific">Danio rerio</name>
    <name type="common">Zebrafish</name>
    <name type="synonym">Brachydanio rerio</name>
    <dbReference type="NCBI Taxonomy" id="7955"/>
    <lineage>
        <taxon>Eukaryota</taxon>
        <taxon>Metazoa</taxon>
        <taxon>Chordata</taxon>
        <taxon>Craniata</taxon>
        <taxon>Vertebrata</taxon>
        <taxon>Euteleostomi</taxon>
        <taxon>Actinopterygii</taxon>
        <taxon>Neopterygii</taxon>
        <taxon>Teleostei</taxon>
        <taxon>Ostariophysi</taxon>
        <taxon>Cypriniformes</taxon>
        <taxon>Danionidae</taxon>
        <taxon>Danioninae</taxon>
        <taxon>Danio</taxon>
    </lineage>
</organism>
<keyword evidence="1" id="KW-1185">Reference proteome</keyword>
<gene>
    <name evidence="2" type="primary">nrxn3b</name>
</gene>
<sequence length="1580" mass="174499">MPPHCQPHCVLLLLSTFLSLGLGLEFTGSEGQWARYLRWDASTRSDLSFQFKTAISDALVLYFDDGGYCDFLLLSIEDAKLKLHFSVDCAETTITSDKMVNDSHWHFATISRHNLRTVLALDGDSKVDEVRPQRQFMKIVSDLYLGGVPQDIRTSALTLPAAKEMPPFKGIITDLGYGNKVPTRLGSQKVRLEMEGFCTENPCENGGSCSMADGEAYCDCSKTGYAGRYCNEAREENVATFRGSEYFCYDLSQNPIQSSSDEITLSFKTWQRNGLILHTGKSADYVNLALKDGAVSLVINLGSGAFEAIVEPVNGKFNDNAWHDIKVTRNLRQHSGIGHAMVNKLHCLVTISVDGILTTTGYTQEDYTMLGSDDFFYVGGSPSTADLPGSPVSNNFMGCLKEVVYKNNDIRLELSRLARIADPKMKLQGDIVFKCENVPTLDPISFETAESFLGLPKWNTKRVGSISFDFRTSEPNGLILFTQGKPQDKKDSRSQRSNKVDFFAVELLDGHLYLLLDMGSGTIKVKATQNKVNDGVWHHVDIQRDGRSGIISVNSRRTPFTASGENEILDLEGNLYLGGLPDNRADLILPTELWTAMLNYGYVGCIRDLFIDGRSKDIRQIAEAQNVGGIKSSCSKVTAKQCDSNSCKNNGICKEGWNRFICDCTGTGYWDRTCEREASILSYDGSMYMKVVMPTIIHTEAEDVSLRFMSQRAFGLLMAATSRESADTLRLELDSGRVKLIVNLDCGRINCNNSKGPETLYAGQKVNDNDWHSVRVTRRGKNIKLMVDDDVAEGQMNGDHTRLEFSNVETGILTERRFASTAPSNFIGHLQGLKFNGLLYIDMCKNGDIEFCELNARFGMRSIVADPVTFKTKGSYLGLATLQAYSTMHLFFQFKTTSGDGFILFNSGDGNDFIAVELVKGYIHYVFNLGNGPSLLKGNSDSPLNDNQWHNVVITRDASNTHTLKVDAKSVSQVVNGAKNLDLKGDLFVAGLGPNMYQNLPKLVVSREGFQGCLASMDLNGRLPDLINDALFRSGQIERGCEVGFTKADLQGPSTTCQEDSCANMGVCIQQWENFTCDCSMTSYSGTQCNDPGATYIFGKGGGLIMYTWPNNERPSTRTDRLAVGFSTTIKDGILVRIDSAPRLGDYIMLHIEEGKVCVTFNIGTVDISVKEMTTEVNDGKYHVVRFTRNGGNATLQVDNWPINEHFPSGNSDIERFQMANKKIPFKYTRPVEDWLHEKGRQLTIFNTQATISIGGNDRKRPYQGQLSGLYYNGLKVLNMAAEGHANIKINGSVRLVGDVPTSRSPSRTTTSMPPEMSTTFIETTTTLSTTTTRKQRSPPTIQQTTDDIVSSAECSSDDEDLEECDGGHTDKILTTSTYEGGYKALAPKWEEKDFKPKKPSEVGRITAIPPLPDLRSSAASPVRPEPAPKIPAGKMNNREVKPQPDIVLLPLPTSFDMDGTKPKGPYITQPMLRTIPSALPTVPGIRRVPPGASEVIRESSSTTGMVVGIVSAAALCILILLYAMYKYRNRDEGSYQVDETRNYISNSAQNNGTVVKDKQPSTKGASNKRPKDKDKEYYV</sequence>
<dbReference type="RefSeq" id="XP_073789239.1">
    <property type="nucleotide sequence ID" value="XM_073933138.1"/>
</dbReference>
<name>A0AC58I4R6_DANRE</name>
<evidence type="ECO:0000313" key="1">
    <source>
        <dbReference type="Proteomes" id="UP000000437"/>
    </source>
</evidence>
<protein>
    <submittedName>
        <fullName evidence="2">Neurexin 3b isoform X29</fullName>
    </submittedName>
</protein>